<evidence type="ECO:0000313" key="2">
    <source>
        <dbReference type="Proteomes" id="UP000597444"/>
    </source>
</evidence>
<reference evidence="1" key="1">
    <citation type="submission" date="2020-10" db="EMBL/GenBank/DDBJ databases">
        <title>Taxonomic study of unclassified bacteria belonging to the class Ktedonobacteria.</title>
        <authorList>
            <person name="Yabe S."/>
            <person name="Wang C.M."/>
            <person name="Zheng Y."/>
            <person name="Sakai Y."/>
            <person name="Cavaletti L."/>
            <person name="Monciardini P."/>
            <person name="Donadio S."/>
        </authorList>
    </citation>
    <scope>NUCLEOTIDE SEQUENCE</scope>
    <source>
        <strain evidence="1">ID150040</strain>
    </source>
</reference>
<dbReference type="AlphaFoldDB" id="A0A8J3ITV3"/>
<proteinExistence type="predicted"/>
<sequence length="109" mass="12278">MVKYEEWHTLQTRGAVDPGHDEAVEGSLLVGEASVLQFTANQSTYGEDTVFIFPAFHKGERCWVKREEWSAAYGYSAAGIQETVISFEEGVKLFLERSVFEFPIPVEAK</sequence>
<name>A0A8J3ITV3_9CHLR</name>
<accession>A0A8J3ITV3</accession>
<protein>
    <submittedName>
        <fullName evidence="1">Uncharacterized protein</fullName>
    </submittedName>
</protein>
<dbReference type="Proteomes" id="UP000597444">
    <property type="component" value="Unassembled WGS sequence"/>
</dbReference>
<comment type="caution">
    <text evidence="1">The sequence shown here is derived from an EMBL/GenBank/DDBJ whole genome shotgun (WGS) entry which is preliminary data.</text>
</comment>
<dbReference type="EMBL" id="BNJK01000003">
    <property type="protein sequence ID" value="GHP00707.1"/>
    <property type="molecule type" value="Genomic_DNA"/>
</dbReference>
<organism evidence="1 2">
    <name type="scientific">Reticulibacter mediterranei</name>
    <dbReference type="NCBI Taxonomy" id="2778369"/>
    <lineage>
        <taxon>Bacteria</taxon>
        <taxon>Bacillati</taxon>
        <taxon>Chloroflexota</taxon>
        <taxon>Ktedonobacteria</taxon>
        <taxon>Ktedonobacterales</taxon>
        <taxon>Reticulibacteraceae</taxon>
        <taxon>Reticulibacter</taxon>
    </lineage>
</organism>
<dbReference type="RefSeq" id="WP_220211294.1">
    <property type="nucleotide sequence ID" value="NZ_BNJK01000003.1"/>
</dbReference>
<keyword evidence="2" id="KW-1185">Reference proteome</keyword>
<gene>
    <name evidence="1" type="ORF">KSF_107540</name>
</gene>
<evidence type="ECO:0000313" key="1">
    <source>
        <dbReference type="EMBL" id="GHP00707.1"/>
    </source>
</evidence>